<dbReference type="PANTHER" id="PTHR13815">
    <property type="entry name" value="GOLGIN-84"/>
    <property type="match status" value="1"/>
</dbReference>
<evidence type="ECO:0000313" key="11">
    <source>
        <dbReference type="Proteomes" id="UP001175271"/>
    </source>
</evidence>
<feature type="coiled-coil region" evidence="7">
    <location>
        <begin position="342"/>
        <end position="376"/>
    </location>
</feature>
<keyword evidence="6 9" id="KW-0472">Membrane</keyword>
<comment type="subcellular location">
    <subcellularLocation>
        <location evidence="1">Golgi apparatus membrane</location>
        <topology evidence="1">Single-pass type IV membrane protein</topology>
    </subcellularLocation>
</comment>
<feature type="compositionally biased region" description="Low complexity" evidence="8">
    <location>
        <begin position="55"/>
        <end position="68"/>
    </location>
</feature>
<protein>
    <recommendedName>
        <fullName evidence="12">Golgin-84</fullName>
    </recommendedName>
</protein>
<proteinExistence type="predicted"/>
<reference evidence="10" key="1">
    <citation type="submission" date="2023-06" db="EMBL/GenBank/DDBJ databases">
        <title>Genomic analysis of the entomopathogenic nematode Steinernema hermaphroditum.</title>
        <authorList>
            <person name="Schwarz E.M."/>
            <person name="Heppert J.K."/>
            <person name="Baniya A."/>
            <person name="Schwartz H.T."/>
            <person name="Tan C.-H."/>
            <person name="Antoshechkin I."/>
            <person name="Sternberg P.W."/>
            <person name="Goodrich-Blair H."/>
            <person name="Dillman A.R."/>
        </authorList>
    </citation>
    <scope>NUCLEOTIDE SEQUENCE</scope>
    <source>
        <strain evidence="10">PS9179</strain>
        <tissue evidence="10">Whole animal</tissue>
    </source>
</reference>
<dbReference type="Pfam" id="PF09787">
    <property type="entry name" value="Golgin_A5"/>
    <property type="match status" value="1"/>
</dbReference>
<name>A0AA39ILD8_9BILA</name>
<evidence type="ECO:0000313" key="10">
    <source>
        <dbReference type="EMBL" id="KAK0425534.1"/>
    </source>
</evidence>
<feature type="compositionally biased region" description="Polar residues" evidence="8">
    <location>
        <begin position="69"/>
        <end position="80"/>
    </location>
</feature>
<feature type="coiled-coil region" evidence="7">
    <location>
        <begin position="227"/>
        <end position="254"/>
    </location>
</feature>
<dbReference type="GO" id="GO:0000301">
    <property type="term" value="P:retrograde transport, vesicle recycling within Golgi"/>
    <property type="evidence" value="ECO:0007669"/>
    <property type="project" value="TreeGrafter"/>
</dbReference>
<evidence type="ECO:0000256" key="4">
    <source>
        <dbReference type="ARBA" id="ARBA00023034"/>
    </source>
</evidence>
<evidence type="ECO:0000256" key="9">
    <source>
        <dbReference type="SAM" id="Phobius"/>
    </source>
</evidence>
<evidence type="ECO:0000256" key="6">
    <source>
        <dbReference type="ARBA" id="ARBA00023136"/>
    </source>
</evidence>
<keyword evidence="3 9" id="KW-1133">Transmembrane helix</keyword>
<dbReference type="GO" id="GO:0007030">
    <property type="term" value="P:Golgi organization"/>
    <property type="evidence" value="ECO:0007669"/>
    <property type="project" value="InterPro"/>
</dbReference>
<evidence type="ECO:0000256" key="3">
    <source>
        <dbReference type="ARBA" id="ARBA00022989"/>
    </source>
</evidence>
<sequence>MSWISNISSIADKAETLLNRLDQSTADAITKAPSRKGLVELPSVDLTRDEDANSERSYSSSRSLRTVSTQGSSRDLTTAAESIPESALVSAMEVQETVPSVTRSIDEKYQIMDFSWNKIQEEKQALKDEISAQNSRIGKLEISKKEAEEELRSMKSSLAFHQREFEEYRAKAQRILQSKDDLLENLKKELGGEVTASDRESTLALSTASEIKTYELQQERDMLKEDIQNAQLVVLGLRSDIKDMEERMSEERRKFFADKKELLEKCHFWQNEGKRSDEELLFLKSKFEQARGELKRERDYVNERLVQKEQEIRRLAEIERSKNSDSFSTVSPSDQRNLEQQIRSLAENLLTKQNIIERLQSEKRALMLQLENSNKKQRSYADRDSYAIDMGVSHRFPDSSDYRGPTLFEPHSTDSATVANLKSAYYAIDKTAQKIGVFVRRSPLFRLFLIVYCVVFHLWVFFLIITYTPEIH</sequence>
<evidence type="ECO:0008006" key="12">
    <source>
        <dbReference type="Google" id="ProtNLM"/>
    </source>
</evidence>
<evidence type="ECO:0000256" key="2">
    <source>
        <dbReference type="ARBA" id="ARBA00022692"/>
    </source>
</evidence>
<evidence type="ECO:0000256" key="7">
    <source>
        <dbReference type="SAM" id="Coils"/>
    </source>
</evidence>
<keyword evidence="2 9" id="KW-0812">Transmembrane</keyword>
<evidence type="ECO:0000256" key="8">
    <source>
        <dbReference type="SAM" id="MobiDB-lite"/>
    </source>
</evidence>
<evidence type="ECO:0000256" key="5">
    <source>
        <dbReference type="ARBA" id="ARBA00023054"/>
    </source>
</evidence>
<dbReference type="GO" id="GO:0031985">
    <property type="term" value="C:Golgi cisterna"/>
    <property type="evidence" value="ECO:0007669"/>
    <property type="project" value="TreeGrafter"/>
</dbReference>
<dbReference type="EMBL" id="JAUCMV010000001">
    <property type="protein sequence ID" value="KAK0425534.1"/>
    <property type="molecule type" value="Genomic_DNA"/>
</dbReference>
<evidence type="ECO:0000256" key="1">
    <source>
        <dbReference type="ARBA" id="ARBA00004409"/>
    </source>
</evidence>
<dbReference type="PANTHER" id="PTHR13815:SF7">
    <property type="entry name" value="GOLGIN SUBFAMILY A MEMBER 5"/>
    <property type="match status" value="1"/>
</dbReference>
<keyword evidence="5 7" id="KW-0175">Coiled coil</keyword>
<dbReference type="Proteomes" id="UP001175271">
    <property type="component" value="Unassembled WGS sequence"/>
</dbReference>
<dbReference type="InterPro" id="IPR019177">
    <property type="entry name" value="Golgin_subfamily_A_member_5"/>
</dbReference>
<keyword evidence="11" id="KW-1185">Reference proteome</keyword>
<feature type="region of interest" description="Disordered" evidence="8">
    <location>
        <begin position="47"/>
        <end position="80"/>
    </location>
</feature>
<comment type="caution">
    <text evidence="10">The sequence shown here is derived from an EMBL/GenBank/DDBJ whole genome shotgun (WGS) entry which is preliminary data.</text>
</comment>
<feature type="transmembrane region" description="Helical" evidence="9">
    <location>
        <begin position="444"/>
        <end position="467"/>
    </location>
</feature>
<keyword evidence="4" id="KW-0333">Golgi apparatus</keyword>
<feature type="coiled-coil region" evidence="7">
    <location>
        <begin position="116"/>
        <end position="189"/>
    </location>
</feature>
<gene>
    <name evidence="10" type="ORF">QR680_009249</name>
</gene>
<accession>A0AA39ILD8</accession>
<organism evidence="10 11">
    <name type="scientific">Steinernema hermaphroditum</name>
    <dbReference type="NCBI Taxonomy" id="289476"/>
    <lineage>
        <taxon>Eukaryota</taxon>
        <taxon>Metazoa</taxon>
        <taxon>Ecdysozoa</taxon>
        <taxon>Nematoda</taxon>
        <taxon>Chromadorea</taxon>
        <taxon>Rhabditida</taxon>
        <taxon>Tylenchina</taxon>
        <taxon>Panagrolaimomorpha</taxon>
        <taxon>Strongyloidoidea</taxon>
        <taxon>Steinernematidae</taxon>
        <taxon>Steinernema</taxon>
    </lineage>
</organism>
<dbReference type="AlphaFoldDB" id="A0AA39ILD8"/>
<dbReference type="GO" id="GO:0000139">
    <property type="term" value="C:Golgi membrane"/>
    <property type="evidence" value="ECO:0007669"/>
    <property type="project" value="UniProtKB-SubCell"/>
</dbReference>